<name>A0A6P1TPK1_9FIRM</name>
<organism evidence="3 4">
    <name type="scientific">Anaerocolumna sedimenticola</name>
    <dbReference type="NCBI Taxonomy" id="2696063"/>
    <lineage>
        <taxon>Bacteria</taxon>
        <taxon>Bacillati</taxon>
        <taxon>Bacillota</taxon>
        <taxon>Clostridia</taxon>
        <taxon>Lachnospirales</taxon>
        <taxon>Lachnospiraceae</taxon>
        <taxon>Anaerocolumna</taxon>
    </lineage>
</organism>
<keyword evidence="1" id="KW-0472">Membrane</keyword>
<feature type="transmembrane region" description="Helical" evidence="1">
    <location>
        <begin position="243"/>
        <end position="260"/>
    </location>
</feature>
<evidence type="ECO:0000313" key="4">
    <source>
        <dbReference type="Proteomes" id="UP000464314"/>
    </source>
</evidence>
<dbReference type="GO" id="GO:0080120">
    <property type="term" value="P:CAAX-box protein maturation"/>
    <property type="evidence" value="ECO:0007669"/>
    <property type="project" value="UniProtKB-ARBA"/>
</dbReference>
<keyword evidence="3" id="KW-0378">Hydrolase</keyword>
<feature type="transmembrane region" description="Helical" evidence="1">
    <location>
        <begin position="154"/>
        <end position="175"/>
    </location>
</feature>
<feature type="transmembrane region" description="Helical" evidence="1">
    <location>
        <begin position="109"/>
        <end position="133"/>
    </location>
</feature>
<dbReference type="InterPro" id="IPR003675">
    <property type="entry name" value="Rce1/LyrA-like_dom"/>
</dbReference>
<feature type="transmembrane region" description="Helical" evidence="1">
    <location>
        <begin position="51"/>
        <end position="69"/>
    </location>
</feature>
<accession>A0A6P1TPK1</accession>
<dbReference type="KEGG" id="anr:Ana3638_20790"/>
<dbReference type="Proteomes" id="UP000464314">
    <property type="component" value="Chromosome"/>
</dbReference>
<feature type="transmembrane region" description="Helical" evidence="1">
    <location>
        <begin position="81"/>
        <end position="97"/>
    </location>
</feature>
<dbReference type="AlphaFoldDB" id="A0A6P1TPK1"/>
<keyword evidence="1" id="KW-1133">Transmembrane helix</keyword>
<gene>
    <name evidence="3" type="ORF">Ana3638_20790</name>
</gene>
<reference evidence="3 4" key="1">
    <citation type="submission" date="2020-01" db="EMBL/GenBank/DDBJ databases">
        <title>Genome analysis of Anaerocolumna sp. CBA3638.</title>
        <authorList>
            <person name="Kim J."/>
            <person name="Roh S.W."/>
        </authorList>
    </citation>
    <scope>NUCLEOTIDE SEQUENCE [LARGE SCALE GENOMIC DNA]</scope>
    <source>
        <strain evidence="3 4">CBA3638</strain>
    </source>
</reference>
<dbReference type="RefSeq" id="WP_161839736.1">
    <property type="nucleotide sequence ID" value="NZ_CP048000.1"/>
</dbReference>
<dbReference type="Pfam" id="PF02517">
    <property type="entry name" value="Rce1-like"/>
    <property type="match status" value="1"/>
</dbReference>
<feature type="domain" description="CAAX prenyl protease 2/Lysostaphin resistance protein A-like" evidence="2">
    <location>
        <begin position="117"/>
        <end position="219"/>
    </location>
</feature>
<keyword evidence="3" id="KW-0482">Metalloprotease</keyword>
<sequence length="279" mass="31301">MKRNVRKTMKSLSQNHCIIFSAVVIVIALILDPLFVQIFSLLEPGEYLPKIMGQIIPGILILLTIRCILPKQKIGFARKGLLVGIGLGWIFIIYSVINLDISFISQHGIIMPPLATTAGFVIYSISIGFYEEIMMRALILNNFILNWGHTKKGIYKSAILSSGLFGIAHLVNLFYTPDLKIAIMAQIVYATTIGLFFASIYLRSKNIWAVIFLHALFDFAASFKEVFSTAVNEITDITVGNAFAFNLLLLPLAFIGLFLLRKVEPVNIKDEINKPNYRR</sequence>
<keyword evidence="4" id="KW-1185">Reference proteome</keyword>
<protein>
    <submittedName>
        <fullName evidence="3">CPBP family intramembrane metalloprotease</fullName>
    </submittedName>
</protein>
<dbReference type="GO" id="GO:0008237">
    <property type="term" value="F:metallopeptidase activity"/>
    <property type="evidence" value="ECO:0007669"/>
    <property type="project" value="UniProtKB-KW"/>
</dbReference>
<feature type="transmembrane region" description="Helical" evidence="1">
    <location>
        <begin position="12"/>
        <end position="31"/>
    </location>
</feature>
<evidence type="ECO:0000313" key="3">
    <source>
        <dbReference type="EMBL" id="QHQ62914.1"/>
    </source>
</evidence>
<keyword evidence="1" id="KW-0812">Transmembrane</keyword>
<evidence type="ECO:0000259" key="2">
    <source>
        <dbReference type="Pfam" id="PF02517"/>
    </source>
</evidence>
<dbReference type="GO" id="GO:0006508">
    <property type="term" value="P:proteolysis"/>
    <property type="evidence" value="ECO:0007669"/>
    <property type="project" value="UniProtKB-KW"/>
</dbReference>
<dbReference type="GO" id="GO:0004175">
    <property type="term" value="F:endopeptidase activity"/>
    <property type="evidence" value="ECO:0007669"/>
    <property type="project" value="UniProtKB-ARBA"/>
</dbReference>
<keyword evidence="3" id="KW-0645">Protease</keyword>
<feature type="transmembrane region" description="Helical" evidence="1">
    <location>
        <begin position="207"/>
        <end position="223"/>
    </location>
</feature>
<proteinExistence type="predicted"/>
<dbReference type="EMBL" id="CP048000">
    <property type="protein sequence ID" value="QHQ62914.1"/>
    <property type="molecule type" value="Genomic_DNA"/>
</dbReference>
<feature type="transmembrane region" description="Helical" evidence="1">
    <location>
        <begin position="181"/>
        <end position="202"/>
    </location>
</feature>
<evidence type="ECO:0000256" key="1">
    <source>
        <dbReference type="SAM" id="Phobius"/>
    </source>
</evidence>